<feature type="transmembrane region" description="Helical" evidence="7">
    <location>
        <begin position="462"/>
        <end position="482"/>
    </location>
</feature>
<evidence type="ECO:0000313" key="10">
    <source>
        <dbReference type="Proteomes" id="UP000022141"/>
    </source>
</evidence>
<dbReference type="GO" id="GO:0003954">
    <property type="term" value="F:NADH dehydrogenase activity"/>
    <property type="evidence" value="ECO:0007669"/>
    <property type="project" value="TreeGrafter"/>
</dbReference>
<keyword evidence="10" id="KW-1185">Reference proteome</keyword>
<dbReference type="STRING" id="1454004.AW11_01554"/>
<keyword evidence="3 6" id="KW-0812">Transmembrane</keyword>
<comment type="subcellular location">
    <subcellularLocation>
        <location evidence="1">Endomembrane system</location>
        <topology evidence="1">Multi-pass membrane protein</topology>
    </subcellularLocation>
    <subcellularLocation>
        <location evidence="6">Membrane</location>
        <topology evidence="6">Multi-pass membrane protein</topology>
    </subcellularLocation>
</comment>
<evidence type="ECO:0000256" key="1">
    <source>
        <dbReference type="ARBA" id="ARBA00004127"/>
    </source>
</evidence>
<feature type="transmembrane region" description="Helical" evidence="7">
    <location>
        <begin position="140"/>
        <end position="162"/>
    </location>
</feature>
<dbReference type="GO" id="GO:0015990">
    <property type="term" value="P:electron transport coupled proton transport"/>
    <property type="evidence" value="ECO:0007669"/>
    <property type="project" value="TreeGrafter"/>
</dbReference>
<dbReference type="GO" id="GO:0016020">
    <property type="term" value="C:membrane"/>
    <property type="evidence" value="ECO:0007669"/>
    <property type="project" value="UniProtKB-SubCell"/>
</dbReference>
<evidence type="ECO:0000259" key="8">
    <source>
        <dbReference type="Pfam" id="PF00361"/>
    </source>
</evidence>
<dbReference type="EMBL" id="JEMY01000016">
    <property type="protein sequence ID" value="EXI89463.1"/>
    <property type="molecule type" value="Genomic_DNA"/>
</dbReference>
<evidence type="ECO:0000256" key="4">
    <source>
        <dbReference type="ARBA" id="ARBA00022989"/>
    </source>
</evidence>
<evidence type="ECO:0000313" key="9">
    <source>
        <dbReference type="EMBL" id="EXI89463.1"/>
    </source>
</evidence>
<name>A0A011P3F4_ACCRE</name>
<evidence type="ECO:0000256" key="5">
    <source>
        <dbReference type="ARBA" id="ARBA00023136"/>
    </source>
</evidence>
<dbReference type="NCBIfam" id="TIGR01972">
    <property type="entry name" value="NDH_I_M"/>
    <property type="match status" value="1"/>
</dbReference>
<dbReference type="GO" id="GO:0042773">
    <property type="term" value="P:ATP synthesis coupled electron transport"/>
    <property type="evidence" value="ECO:0007669"/>
    <property type="project" value="InterPro"/>
</dbReference>
<feature type="transmembrane region" description="Helical" evidence="7">
    <location>
        <begin position="380"/>
        <end position="398"/>
    </location>
</feature>
<feature type="transmembrane region" description="Helical" evidence="7">
    <location>
        <begin position="210"/>
        <end position="230"/>
    </location>
</feature>
<dbReference type="InterPro" id="IPR003918">
    <property type="entry name" value="NADH_UbQ_OxRdtase"/>
</dbReference>
<feature type="domain" description="NADH:quinone oxidoreductase/Mrp antiporter transmembrane" evidence="8">
    <location>
        <begin position="136"/>
        <end position="428"/>
    </location>
</feature>
<dbReference type="GO" id="GO:0012505">
    <property type="term" value="C:endomembrane system"/>
    <property type="evidence" value="ECO:0007669"/>
    <property type="project" value="UniProtKB-SubCell"/>
</dbReference>
<evidence type="ECO:0000256" key="7">
    <source>
        <dbReference type="SAM" id="Phobius"/>
    </source>
</evidence>
<dbReference type="PRINTS" id="PR01437">
    <property type="entry name" value="NUOXDRDTASE4"/>
</dbReference>
<dbReference type="InterPro" id="IPR010227">
    <property type="entry name" value="NADH_Q_OxRdtase_chainM/4"/>
</dbReference>
<dbReference type="EC" id="1.6.99.5" evidence="9"/>
<feature type="transmembrane region" description="Helical" evidence="7">
    <location>
        <begin position="117"/>
        <end position="134"/>
    </location>
</feature>
<feature type="transmembrane region" description="Helical" evidence="7">
    <location>
        <begin position="311"/>
        <end position="332"/>
    </location>
</feature>
<feature type="transmembrane region" description="Helical" evidence="7">
    <location>
        <begin position="338"/>
        <end position="359"/>
    </location>
</feature>
<dbReference type="Proteomes" id="UP000022141">
    <property type="component" value="Unassembled WGS sequence"/>
</dbReference>
<gene>
    <name evidence="9" type="primary">nuoM_3</name>
    <name evidence="9" type="ORF">AW11_01554</name>
</gene>
<dbReference type="AlphaFoldDB" id="A0A011P3F4"/>
<reference evidence="9" key="1">
    <citation type="submission" date="2014-02" db="EMBL/GenBank/DDBJ databases">
        <title>Expanding our view of genomic diversity in Candidatus Accumulibacter clades.</title>
        <authorList>
            <person name="Skennerton C.T."/>
            <person name="Barr J.J."/>
            <person name="Slater F.R."/>
            <person name="Bond P.L."/>
            <person name="Tyson G.W."/>
        </authorList>
    </citation>
    <scope>NUCLEOTIDE SEQUENCE [LARGE SCALE GENOMIC DNA]</scope>
</reference>
<dbReference type="InterPro" id="IPR001750">
    <property type="entry name" value="ND/Mrp_TM"/>
</dbReference>
<feature type="transmembrane region" description="Helical" evidence="7">
    <location>
        <begin position="87"/>
        <end position="105"/>
    </location>
</feature>
<keyword evidence="9" id="KW-0560">Oxidoreductase</keyword>
<evidence type="ECO:0000256" key="6">
    <source>
        <dbReference type="RuleBase" id="RU000320"/>
    </source>
</evidence>
<evidence type="ECO:0000256" key="2">
    <source>
        <dbReference type="ARBA" id="ARBA00009025"/>
    </source>
</evidence>
<comment type="caution">
    <text evidence="9">The sequence shown here is derived from an EMBL/GenBank/DDBJ whole genome shotgun (WGS) entry which is preliminary data.</text>
</comment>
<feature type="transmembrane region" description="Helical" evidence="7">
    <location>
        <begin position="242"/>
        <end position="263"/>
    </location>
</feature>
<dbReference type="PANTHER" id="PTHR43507:SF1">
    <property type="entry name" value="NADH-UBIQUINONE OXIDOREDUCTASE CHAIN 4"/>
    <property type="match status" value="1"/>
</dbReference>
<dbReference type="Pfam" id="PF00361">
    <property type="entry name" value="Proton_antipo_M"/>
    <property type="match status" value="1"/>
</dbReference>
<dbReference type="PANTHER" id="PTHR43507">
    <property type="entry name" value="NADH-UBIQUINONE OXIDOREDUCTASE CHAIN 4"/>
    <property type="match status" value="1"/>
</dbReference>
<feature type="transmembrane region" description="Helical" evidence="7">
    <location>
        <begin position="283"/>
        <end position="304"/>
    </location>
</feature>
<accession>A0A011P3F4</accession>
<keyword evidence="4 7" id="KW-1133">Transmembrane helix</keyword>
<feature type="transmembrane region" description="Helical" evidence="7">
    <location>
        <begin position="33"/>
        <end position="55"/>
    </location>
</feature>
<feature type="transmembrane region" description="Helical" evidence="7">
    <location>
        <begin position="174"/>
        <end position="204"/>
    </location>
</feature>
<evidence type="ECO:0000256" key="3">
    <source>
        <dbReference type="ARBA" id="ARBA00022692"/>
    </source>
</evidence>
<proteinExistence type="inferred from homology"/>
<dbReference type="eggNOG" id="COG1008">
    <property type="taxonomic scope" value="Bacteria"/>
</dbReference>
<sequence>MTELASFPLLSALLALPLGGALATALLRRAPWAQWIALSAALLTLLASLLVVAAFDGQTSDFQLVDSANWIVGLNVGYLVGVDGISLFFLPATALLFCGAVLAGWRIRAADAALSPGLYFAFLLLLEAATLGVFCALDTILFFFCWEFTLLPLYFLTSLWGVGSGRQAAAVRYFLVMLASGVPLLFGLLALSFGHAAIAGALMFDLPTLLATPLPVAAQYAVFLLLFVGFAAKVPLVPLHTWLPALAMGAPAAVTALIVGLKLGAYGLIRLAIPLAPIAARDLHWLLAGCGTLAILYGGVAAMAQSNLRGVLAYASLSHVGLVVLALATFSASALQGALLQLLNFSVAAGGGFLVLAFLQRRSGSTDIAQLGGVMRSMPLLSGFFLLFGLAGIGLPGTSGFPGELLIIVAALHSHTGAGLAALFGTVLAAAAFLAPFRRAFLGPLRNVDIAAGEDLLAREKAVLLMPALLILAVGVYPMPILELLRPTAEAWVAALAGL</sequence>
<comment type="similarity">
    <text evidence="2">Belongs to the complex I subunit 4 family.</text>
</comment>
<organism evidence="9 10">
    <name type="scientific">Accumulibacter regalis</name>
    <dbReference type="NCBI Taxonomy" id="522306"/>
    <lineage>
        <taxon>Bacteria</taxon>
        <taxon>Pseudomonadati</taxon>
        <taxon>Pseudomonadota</taxon>
        <taxon>Betaproteobacteria</taxon>
        <taxon>Candidatus Accumulibacter</taxon>
    </lineage>
</organism>
<feature type="transmembrane region" description="Helical" evidence="7">
    <location>
        <begin position="418"/>
        <end position="437"/>
    </location>
</feature>
<keyword evidence="5 7" id="KW-0472">Membrane</keyword>
<dbReference type="GO" id="GO:0048039">
    <property type="term" value="F:ubiquinone binding"/>
    <property type="evidence" value="ECO:0007669"/>
    <property type="project" value="TreeGrafter"/>
</dbReference>
<protein>
    <submittedName>
        <fullName evidence="9">NADH-quinone oxidoreductase subunit M</fullName>
        <ecNumber evidence="9">1.6.99.5</ecNumber>
    </submittedName>
</protein>
<dbReference type="PATRIC" id="fig|1454004.3.peg.1603"/>
<dbReference type="GO" id="GO:0008137">
    <property type="term" value="F:NADH dehydrogenase (ubiquinone) activity"/>
    <property type="evidence" value="ECO:0007669"/>
    <property type="project" value="InterPro"/>
</dbReference>